<evidence type="ECO:0000313" key="4">
    <source>
        <dbReference type="Proteomes" id="UP001176468"/>
    </source>
</evidence>
<dbReference type="EMBL" id="JAUQSZ010000003">
    <property type="protein sequence ID" value="MDO7841994.1"/>
    <property type="molecule type" value="Genomic_DNA"/>
</dbReference>
<protein>
    <submittedName>
        <fullName evidence="3">Uncharacterized protein</fullName>
    </submittedName>
</protein>
<evidence type="ECO:0000256" key="1">
    <source>
        <dbReference type="SAM" id="MobiDB-lite"/>
    </source>
</evidence>
<keyword evidence="2" id="KW-0812">Transmembrane</keyword>
<organism evidence="3 4">
    <name type="scientific">Sphingomonas immobilis</name>
    <dbReference type="NCBI Taxonomy" id="3063997"/>
    <lineage>
        <taxon>Bacteria</taxon>
        <taxon>Pseudomonadati</taxon>
        <taxon>Pseudomonadota</taxon>
        <taxon>Alphaproteobacteria</taxon>
        <taxon>Sphingomonadales</taxon>
        <taxon>Sphingomonadaceae</taxon>
        <taxon>Sphingomonas</taxon>
    </lineage>
</organism>
<evidence type="ECO:0000256" key="2">
    <source>
        <dbReference type="SAM" id="Phobius"/>
    </source>
</evidence>
<gene>
    <name evidence="3" type="ORF">Q5H94_06635</name>
</gene>
<keyword evidence="4" id="KW-1185">Reference proteome</keyword>
<feature type="region of interest" description="Disordered" evidence="1">
    <location>
        <begin position="1"/>
        <end position="20"/>
    </location>
</feature>
<proteinExistence type="predicted"/>
<comment type="caution">
    <text evidence="3">The sequence shown here is derived from an EMBL/GenBank/DDBJ whole genome shotgun (WGS) entry which is preliminary data.</text>
</comment>
<dbReference type="RefSeq" id="WP_304560448.1">
    <property type="nucleotide sequence ID" value="NZ_JAUQSZ010000003.1"/>
</dbReference>
<dbReference type="Proteomes" id="UP001176468">
    <property type="component" value="Unassembled WGS sequence"/>
</dbReference>
<reference evidence="3" key="1">
    <citation type="submission" date="2023-07" db="EMBL/GenBank/DDBJ databases">
        <authorList>
            <person name="Kim M.K."/>
        </authorList>
    </citation>
    <scope>NUCLEOTIDE SEQUENCE</scope>
    <source>
        <strain evidence="3">CA1-15</strain>
    </source>
</reference>
<accession>A0ABT8ZWP0</accession>
<name>A0ABT8ZWP0_9SPHN</name>
<evidence type="ECO:0000313" key="3">
    <source>
        <dbReference type="EMBL" id="MDO7841994.1"/>
    </source>
</evidence>
<keyword evidence="2" id="KW-0472">Membrane</keyword>
<feature type="transmembrane region" description="Helical" evidence="2">
    <location>
        <begin position="26"/>
        <end position="45"/>
    </location>
</feature>
<sequence>MADENEPTEISGNDARGGVTPHVTRYVLGISLIAIIVLFAIILIWNGH</sequence>
<keyword evidence="2" id="KW-1133">Transmembrane helix</keyword>